<protein>
    <recommendedName>
        <fullName evidence="7">ADP-ribosylation factor</fullName>
    </recommendedName>
</protein>
<dbReference type="GO" id="GO:0046872">
    <property type="term" value="F:metal ion binding"/>
    <property type="evidence" value="ECO:0007669"/>
    <property type="project" value="UniProtKB-KW"/>
</dbReference>
<feature type="binding site" evidence="4">
    <location>
        <position position="77"/>
    </location>
    <ligand>
        <name>Mg(2+)</name>
        <dbReference type="ChEBI" id="CHEBI:18420"/>
    </ligand>
</feature>
<name>A0A9W4UEJ8_9PLEO</name>
<keyword evidence="4" id="KW-0479">Metal-binding</keyword>
<dbReference type="GO" id="GO:0003924">
    <property type="term" value="F:GTPase activity"/>
    <property type="evidence" value="ECO:0007669"/>
    <property type="project" value="InterPro"/>
</dbReference>
<evidence type="ECO:0000313" key="5">
    <source>
        <dbReference type="EMBL" id="CAI6334269.1"/>
    </source>
</evidence>
<dbReference type="InterPro" id="IPR024156">
    <property type="entry name" value="Small_GTPase_ARF"/>
</dbReference>
<dbReference type="EMBL" id="CAOQHR010000004">
    <property type="protein sequence ID" value="CAI6334269.1"/>
    <property type="molecule type" value="Genomic_DNA"/>
</dbReference>
<dbReference type="PANTHER" id="PTHR11711">
    <property type="entry name" value="ADP RIBOSYLATION FACTOR-RELATED"/>
    <property type="match status" value="1"/>
</dbReference>
<dbReference type="AlphaFoldDB" id="A0A9W4UEJ8"/>
<evidence type="ECO:0000313" key="6">
    <source>
        <dbReference type="Proteomes" id="UP001152607"/>
    </source>
</evidence>
<gene>
    <name evidence="5" type="ORF">PDIGIT_LOCUS7326</name>
</gene>
<evidence type="ECO:0000256" key="4">
    <source>
        <dbReference type="PIRSR" id="PIRSR606689-2"/>
    </source>
</evidence>
<keyword evidence="2 3" id="KW-0342">GTP-binding</keyword>
<reference evidence="5" key="1">
    <citation type="submission" date="2023-01" db="EMBL/GenBank/DDBJ databases">
        <authorList>
            <person name="Van Ghelder C."/>
            <person name="Rancurel C."/>
        </authorList>
    </citation>
    <scope>NUCLEOTIDE SEQUENCE</scope>
    <source>
        <strain evidence="5">CNCM I-4278</strain>
    </source>
</reference>
<feature type="binding site" evidence="3">
    <location>
        <begin position="70"/>
        <end position="77"/>
    </location>
    <ligand>
        <name>GTP</name>
        <dbReference type="ChEBI" id="CHEBI:37565"/>
    </ligand>
</feature>
<evidence type="ECO:0000256" key="1">
    <source>
        <dbReference type="ARBA" id="ARBA00022741"/>
    </source>
</evidence>
<keyword evidence="4" id="KW-0460">Magnesium</keyword>
<proteinExistence type="predicted"/>
<accession>A0A9W4UEJ8</accession>
<keyword evidence="6" id="KW-1185">Reference proteome</keyword>
<evidence type="ECO:0008006" key="7">
    <source>
        <dbReference type="Google" id="ProtNLM"/>
    </source>
</evidence>
<dbReference type="GO" id="GO:0005525">
    <property type="term" value="F:GTP binding"/>
    <property type="evidence" value="ECO:0007669"/>
    <property type="project" value="UniProtKB-KW"/>
</dbReference>
<organism evidence="5 6">
    <name type="scientific">Periconia digitata</name>
    <dbReference type="NCBI Taxonomy" id="1303443"/>
    <lineage>
        <taxon>Eukaryota</taxon>
        <taxon>Fungi</taxon>
        <taxon>Dikarya</taxon>
        <taxon>Ascomycota</taxon>
        <taxon>Pezizomycotina</taxon>
        <taxon>Dothideomycetes</taxon>
        <taxon>Pleosporomycetidae</taxon>
        <taxon>Pleosporales</taxon>
        <taxon>Massarineae</taxon>
        <taxon>Periconiaceae</taxon>
        <taxon>Periconia</taxon>
    </lineage>
</organism>
<dbReference type="Gene3D" id="3.40.50.300">
    <property type="entry name" value="P-loop containing nucleotide triphosphate hydrolases"/>
    <property type="match status" value="1"/>
</dbReference>
<dbReference type="InterPro" id="IPR006689">
    <property type="entry name" value="Small_GTPase_ARF/SAR"/>
</dbReference>
<sequence>MQPLDTQGYSPTLEKIIRGGLEPAPPPILGSRFAFPLQSALQTVGILRKPSSMVTRALSGVQKKRFIIVGLDAAGKSTLMKKHIAKPGQEVELRYPIIGFYIRCVGDYESGNEFYTTDLGACDGHGKAVGRATCVQGDAIIWVMDSNDRDRSVEVREELFECLNLVPERLAVRQKSAGVARAVQTSPVAILINKRDLEVGFPCLFDIDKSNPARHA</sequence>
<dbReference type="Pfam" id="PF00025">
    <property type="entry name" value="Arf"/>
    <property type="match status" value="1"/>
</dbReference>
<dbReference type="InterPro" id="IPR027417">
    <property type="entry name" value="P-loop_NTPase"/>
</dbReference>
<evidence type="ECO:0000256" key="3">
    <source>
        <dbReference type="PIRSR" id="PIRSR606689-1"/>
    </source>
</evidence>
<dbReference type="Proteomes" id="UP001152607">
    <property type="component" value="Unassembled WGS sequence"/>
</dbReference>
<dbReference type="SUPFAM" id="SSF52540">
    <property type="entry name" value="P-loop containing nucleoside triphosphate hydrolases"/>
    <property type="match status" value="1"/>
</dbReference>
<dbReference type="OrthoDB" id="414781at2759"/>
<comment type="caution">
    <text evidence="5">The sequence shown here is derived from an EMBL/GenBank/DDBJ whole genome shotgun (WGS) entry which is preliminary data.</text>
</comment>
<keyword evidence="1 3" id="KW-0547">Nucleotide-binding</keyword>
<evidence type="ECO:0000256" key="2">
    <source>
        <dbReference type="ARBA" id="ARBA00023134"/>
    </source>
</evidence>